<dbReference type="PROSITE" id="PS50275">
    <property type="entry name" value="SAC"/>
    <property type="match status" value="1"/>
</dbReference>
<feature type="compositionally biased region" description="Pro residues" evidence="18">
    <location>
        <begin position="1102"/>
        <end position="1124"/>
    </location>
</feature>
<dbReference type="InterPro" id="IPR000504">
    <property type="entry name" value="RRM_dom"/>
</dbReference>
<dbReference type="InterPro" id="IPR046985">
    <property type="entry name" value="IP5"/>
</dbReference>
<evidence type="ECO:0000256" key="7">
    <source>
        <dbReference type="ARBA" id="ARBA00022490"/>
    </source>
</evidence>
<dbReference type="FunFam" id="3.30.70.330:FF:000076">
    <property type="entry name" value="Synaptojanin-1 isoform 1"/>
    <property type="match status" value="1"/>
</dbReference>
<dbReference type="SMART" id="SM00128">
    <property type="entry name" value="IPPc"/>
    <property type="match status" value="1"/>
</dbReference>
<comment type="similarity">
    <text evidence="3">Belongs to the synaptojanin family.</text>
</comment>
<dbReference type="Ensembl" id="ENSUAMT00000029484.1">
    <property type="protein sequence ID" value="ENSUAMP00000026432.1"/>
    <property type="gene ID" value="ENSUAMG00000018606.1"/>
</dbReference>
<keyword evidence="12" id="KW-0443">Lipid metabolism</keyword>
<evidence type="ECO:0000256" key="12">
    <source>
        <dbReference type="ARBA" id="ARBA00023098"/>
    </source>
</evidence>
<evidence type="ECO:0000256" key="8">
    <source>
        <dbReference type="ARBA" id="ARBA00022553"/>
    </source>
</evidence>
<keyword evidence="6" id="KW-0488">Methylation</keyword>
<feature type="region of interest" description="Disordered" evidence="18">
    <location>
        <begin position="1198"/>
        <end position="1268"/>
    </location>
</feature>
<dbReference type="GO" id="GO:0003723">
    <property type="term" value="F:RNA binding"/>
    <property type="evidence" value="ECO:0007669"/>
    <property type="project" value="UniProtKB-UniRule"/>
</dbReference>
<keyword evidence="9" id="KW-0254">Endocytosis</keyword>
<comment type="subunit">
    <text evidence="14">Interacts with ASH/GRB2. Interacts with PACSIN1, PACSIN2 and PACSIN3. Interacts with AMPH, SH3GL1, SH3GL2 and SH3GL3. Interacts with MYO1E (via SH3 domain). Interacts with BIN1 and DNM1. Interacts with EPS15.</text>
</comment>
<feature type="compositionally biased region" description="Low complexity" evidence="18">
    <location>
        <begin position="1246"/>
        <end position="1258"/>
    </location>
</feature>
<evidence type="ECO:0000256" key="15">
    <source>
        <dbReference type="ARBA" id="ARBA00071146"/>
    </source>
</evidence>
<dbReference type="InterPro" id="IPR015047">
    <property type="entry name" value="SYNJ1/2_RRM"/>
</dbReference>
<proteinExistence type="inferred from homology"/>
<feature type="domain" description="SAC" evidence="20">
    <location>
        <begin position="119"/>
        <end position="442"/>
    </location>
</feature>
<dbReference type="GO" id="GO:0004439">
    <property type="term" value="F:phosphatidylinositol-4,5-bisphosphate 5-phosphatase activity"/>
    <property type="evidence" value="ECO:0007669"/>
    <property type="project" value="UniProtKB-EC"/>
</dbReference>
<evidence type="ECO:0000256" key="11">
    <source>
        <dbReference type="ARBA" id="ARBA00022884"/>
    </source>
</evidence>
<feature type="region of interest" description="Disordered" evidence="18">
    <location>
        <begin position="1348"/>
        <end position="1416"/>
    </location>
</feature>
<dbReference type="GeneTree" id="ENSGT00940000157964"/>
<dbReference type="GO" id="GO:0048471">
    <property type="term" value="C:perinuclear region of cytoplasm"/>
    <property type="evidence" value="ECO:0007669"/>
    <property type="project" value="UniProtKB-SubCell"/>
</dbReference>
<dbReference type="FunFam" id="3.60.10.10:FF:000003">
    <property type="entry name" value="Synaptojanin-1 isoform 1"/>
    <property type="match status" value="1"/>
</dbReference>
<evidence type="ECO:0000256" key="13">
    <source>
        <dbReference type="ARBA" id="ARBA00053493"/>
    </source>
</evidence>
<keyword evidence="10" id="KW-0378">Hydrolase</keyword>
<dbReference type="InterPro" id="IPR035979">
    <property type="entry name" value="RBD_domain_sf"/>
</dbReference>
<feature type="region of interest" description="Disordered" evidence="18">
    <location>
        <begin position="1024"/>
        <end position="1184"/>
    </location>
</feature>
<evidence type="ECO:0000256" key="3">
    <source>
        <dbReference type="ARBA" id="ARBA00008943"/>
    </source>
</evidence>
<dbReference type="InterPro" id="IPR000300">
    <property type="entry name" value="IPPc"/>
</dbReference>
<evidence type="ECO:0000256" key="16">
    <source>
        <dbReference type="ARBA" id="ARBA00077888"/>
    </source>
</evidence>
<dbReference type="GO" id="GO:0098793">
    <property type="term" value="C:presynapse"/>
    <property type="evidence" value="ECO:0007669"/>
    <property type="project" value="TreeGrafter"/>
</dbReference>
<comment type="similarity">
    <text evidence="4">In the central section; belongs to the inositol 1,4,5-trisphosphate 5-phosphatase family.</text>
</comment>
<dbReference type="PANTHER" id="PTHR11200:SF158">
    <property type="entry name" value="SYNAPTOJANIN-1"/>
    <property type="match status" value="1"/>
</dbReference>
<keyword evidence="11 17" id="KW-0694">RNA-binding</keyword>
<evidence type="ECO:0000256" key="9">
    <source>
        <dbReference type="ARBA" id="ARBA00022583"/>
    </source>
</evidence>
<evidence type="ECO:0000259" key="19">
    <source>
        <dbReference type="PROSITE" id="PS50102"/>
    </source>
</evidence>
<dbReference type="Proteomes" id="UP000291022">
    <property type="component" value="Unassembled WGS sequence"/>
</dbReference>
<dbReference type="CDD" id="cd12719">
    <property type="entry name" value="RRM_SYNJ1"/>
    <property type="match status" value="1"/>
</dbReference>
<dbReference type="Pfam" id="PF08952">
    <property type="entry name" value="DUF1866"/>
    <property type="match status" value="1"/>
</dbReference>
<dbReference type="CDD" id="cd09098">
    <property type="entry name" value="INPP5c_Synj1"/>
    <property type="match status" value="1"/>
</dbReference>
<feature type="compositionally biased region" description="Polar residues" evidence="18">
    <location>
        <begin position="1348"/>
        <end position="1359"/>
    </location>
</feature>
<gene>
    <name evidence="21" type="primary">SYNJ1</name>
</gene>
<sequence>MAFSKGFRIYHKLDPPPFSLIVETRHKEECLMFESGAVAVLSSAEKEAIKGTYSKVLDAYGLLGVLRLNLGDTMLHYLVLVTGCMSVGKIQESEVFRVTSTEFISLRIDSSDEDRISEVRKVLNSGNFYFAWSASGISLDLSLNAHRSMQEHTTDNRFFWNQSLHLHLKHYGVNCDDWLLRLMCGGVEIRTIYAAHKQAKACLISRLSCERAGTRFNVRGTNDDGHVANFVETEQVVYLDDSVSSFIQIRGSVPLFWEQPGLQVGSHRVRMSRGFEANAPAFDRHFRTLKNLYGKQIIVNLLGSKEGEHMLSKAFQSHLKASEHAADIQMVNFDYHQMVKGGKAEKLHSVLKPQVQKFVDYGFFYFNGSEVQRCQSGTVRTNCLDCLDRTNSVQAFLGLEMLAKQLEALGLAEKPQLVTRFQEVFRSMWSVNGDSISKIYAGTGALEGKAKAGKLKDGARSVTRTIQNNFFDSSKQEAIDVLLLGNTLNSDLADKARALLTTGSLRASSKVLKSMCENFYKYSKPKKIRVCVGTWNVNGGKQFRSIAFKNQTLTDWLLDAPKLAGIHEFQDKRSKPTDIFAIGFEEMVELNAGNIVNASTTNQKLWAVELQKTISRDNKYVLLASEQLVGVCLFVFIRPQHAPFIRDVAVDTVKTGMGGATGNKGAVAIRMLFHTTSLCFVCSHFAAGQSQVKERNEDFVEIARKLSFPMGRMLFSHDYVFWCGDFNYRIDLPNEEVKELIRQQNWDSLIAGDQLINQKNAGQIFRGFLEGKVTFAPTYKYDLFSDDYDTSEKCRTPAWTDRVLWRRRKWPFDRSAEDLDLLNASFQDGSKILYTWTPGTLLHYGRAELKTSDHRPVVALIDIDIFEVEAEERQNIYKEVIAVQGPPDGTVLVSIKSSVPENNFFDDALIDELLQQFTNFGEVILIRFVEDKMWVTFLEGSSALSVLNLNGKELLGRTITITLKSPDWIKNLEEEMSLEKISIALPSSTSSTLLGEDAEVTADFDMEGDVDDYSAEVEEILPQHLQPSSGSGLGTSPSSSPRTSPCQSPTISEGPVPSLPVRPSRAPSRTPGHPTSQSSPIDALPATQLQQRDSQPLEPKRPPPPRPVAPPARPAPPQRPPPPSGRSQPSPQAGLTGPGPAGYSVARPTIPPRAGVISAPQSHARASAGRLTPESQSRPSEVVKGIPFLLPEPLKPQAALPVQPSLPPPAQKMQEPLVPVAAPLLQSAPPPNLETPPQPPPRSRSSHSLPSEPSSQPQVKTNGVSAVRLESPLKSDPFEDLSFNLLAVSKAQLSVQTSSVLTPNPKGLIQLPSATQSNVNTLSSVSCMPPIPARSKSQENMRCSPNPFVTSLTSTNPFTDRTAAPGNPFRAESQESEATSWLSKEEPVADSPFPSLKPLGHNSSKPASSFDGFKDSFDLQGQSTAKISNPKGWVTFEEEEDFGVKGKSKSACPGLLDHQPSSLSGSSMAFDDDWNKGTNVPLCVLPSRRPPPPPVTLLPPGTAPSVAPFTTLASKASPTLDFTER</sequence>
<dbReference type="InterPro" id="IPR002013">
    <property type="entry name" value="SAC_dom"/>
</dbReference>
<feature type="compositionally biased region" description="Pro residues" evidence="18">
    <location>
        <begin position="1228"/>
        <end position="1242"/>
    </location>
</feature>
<feature type="compositionally biased region" description="Pro residues" evidence="18">
    <location>
        <begin position="1488"/>
        <end position="1497"/>
    </location>
</feature>
<keyword evidence="8" id="KW-0597">Phosphoprotein</keyword>
<dbReference type="GO" id="GO:0046856">
    <property type="term" value="P:phosphatidylinositol dephosphorylation"/>
    <property type="evidence" value="ECO:0007669"/>
    <property type="project" value="InterPro"/>
</dbReference>
<dbReference type="Pfam" id="PF02383">
    <property type="entry name" value="Syja_N"/>
    <property type="match status" value="1"/>
</dbReference>
<dbReference type="SUPFAM" id="SSF56219">
    <property type="entry name" value="DNase I-like"/>
    <property type="match status" value="1"/>
</dbReference>
<evidence type="ECO:0000256" key="17">
    <source>
        <dbReference type="PROSITE-ProRule" id="PRU00176"/>
    </source>
</evidence>
<feature type="domain" description="RRM" evidence="19">
    <location>
        <begin position="897"/>
        <end position="966"/>
    </location>
</feature>
<comment type="catalytic activity">
    <reaction evidence="1">
        <text>a 1,2-diacyl-sn-glycero-3-phospho-(1D-myo-inositol-4,5-bisphosphate) + H2O = a 1,2-diacyl-sn-glycero-3-phospho-(1D-myo-inositol 4-phosphate) + phosphate</text>
        <dbReference type="Rhea" id="RHEA:22764"/>
        <dbReference type="ChEBI" id="CHEBI:15377"/>
        <dbReference type="ChEBI" id="CHEBI:43474"/>
        <dbReference type="ChEBI" id="CHEBI:58178"/>
        <dbReference type="ChEBI" id="CHEBI:58456"/>
        <dbReference type="EC" id="3.1.3.36"/>
    </reaction>
</comment>
<feature type="region of interest" description="Disordered" evidence="18">
    <location>
        <begin position="1481"/>
        <end position="1525"/>
    </location>
</feature>
<dbReference type="InterPro" id="IPR034971">
    <property type="entry name" value="SYNJ1_RRM"/>
</dbReference>
<organism evidence="21 22">
    <name type="scientific">Ursus americanus</name>
    <name type="common">American black bear</name>
    <name type="synonym">Euarctos americanus</name>
    <dbReference type="NCBI Taxonomy" id="9643"/>
    <lineage>
        <taxon>Eukaryota</taxon>
        <taxon>Metazoa</taxon>
        <taxon>Chordata</taxon>
        <taxon>Craniata</taxon>
        <taxon>Vertebrata</taxon>
        <taxon>Euteleostomi</taxon>
        <taxon>Mammalia</taxon>
        <taxon>Eutheria</taxon>
        <taxon>Laurasiatheria</taxon>
        <taxon>Carnivora</taxon>
        <taxon>Caniformia</taxon>
        <taxon>Ursidae</taxon>
        <taxon>Ursus</taxon>
    </lineage>
</organism>
<dbReference type="GO" id="GO:0048488">
    <property type="term" value="P:synaptic vesicle endocytosis"/>
    <property type="evidence" value="ECO:0007669"/>
    <property type="project" value="TreeGrafter"/>
</dbReference>
<evidence type="ECO:0000256" key="5">
    <source>
        <dbReference type="ARBA" id="ARBA00013044"/>
    </source>
</evidence>
<evidence type="ECO:0000256" key="14">
    <source>
        <dbReference type="ARBA" id="ARBA00062418"/>
    </source>
</evidence>
<evidence type="ECO:0000256" key="1">
    <source>
        <dbReference type="ARBA" id="ARBA00001786"/>
    </source>
</evidence>
<evidence type="ECO:0000256" key="2">
    <source>
        <dbReference type="ARBA" id="ARBA00004556"/>
    </source>
</evidence>
<evidence type="ECO:0000256" key="18">
    <source>
        <dbReference type="SAM" id="MobiDB-lite"/>
    </source>
</evidence>
<comment type="subcellular location">
    <subcellularLocation>
        <location evidence="2">Cytoplasm</location>
        <location evidence="2">Perinuclear region</location>
    </subcellularLocation>
</comment>
<dbReference type="SUPFAM" id="SSF54928">
    <property type="entry name" value="RNA-binding domain, RBD"/>
    <property type="match status" value="1"/>
</dbReference>
<dbReference type="Pfam" id="PF22669">
    <property type="entry name" value="Exo_endo_phos2"/>
    <property type="match status" value="1"/>
</dbReference>
<dbReference type="Gene3D" id="3.30.70.330">
    <property type="match status" value="1"/>
</dbReference>
<dbReference type="InterPro" id="IPR012677">
    <property type="entry name" value="Nucleotide-bd_a/b_plait_sf"/>
</dbReference>
<dbReference type="PROSITE" id="PS50102">
    <property type="entry name" value="RRM"/>
    <property type="match status" value="1"/>
</dbReference>
<evidence type="ECO:0000256" key="10">
    <source>
        <dbReference type="ARBA" id="ARBA00022801"/>
    </source>
</evidence>
<reference evidence="21" key="3">
    <citation type="submission" date="2025-09" db="UniProtKB">
        <authorList>
            <consortium name="Ensembl"/>
        </authorList>
    </citation>
    <scope>IDENTIFICATION</scope>
</reference>
<evidence type="ECO:0000313" key="21">
    <source>
        <dbReference type="Ensembl" id="ENSUAMP00000026432.1"/>
    </source>
</evidence>
<dbReference type="Gene3D" id="3.60.10.10">
    <property type="entry name" value="Endonuclease/exonuclease/phosphatase"/>
    <property type="match status" value="1"/>
</dbReference>
<evidence type="ECO:0000256" key="6">
    <source>
        <dbReference type="ARBA" id="ARBA00022481"/>
    </source>
</evidence>
<evidence type="ECO:0000313" key="22">
    <source>
        <dbReference type="Proteomes" id="UP000291022"/>
    </source>
</evidence>
<dbReference type="SMART" id="SM01165">
    <property type="entry name" value="DUF1866"/>
    <property type="match status" value="1"/>
</dbReference>
<dbReference type="PANTHER" id="PTHR11200">
    <property type="entry name" value="INOSITOL 5-PHOSPHATASE"/>
    <property type="match status" value="1"/>
</dbReference>
<reference evidence="22" key="1">
    <citation type="submission" date="2016-06" db="EMBL/GenBank/DDBJ databases">
        <title>De novo assembly and RNA-Seq shows season-dependent expression and editing in black bear kidneys.</title>
        <authorList>
            <person name="Korstanje R."/>
            <person name="Srivastava A."/>
            <person name="Sarsani V.K."/>
            <person name="Sheehan S.M."/>
            <person name="Seger R.L."/>
            <person name="Barter M.E."/>
            <person name="Lindqvist C."/>
            <person name="Brody L.C."/>
            <person name="Mullikin J.C."/>
        </authorList>
    </citation>
    <scope>NUCLEOTIDE SEQUENCE [LARGE SCALE GENOMIC DNA]</scope>
</reference>
<feature type="compositionally biased region" description="Low complexity" evidence="18">
    <location>
        <begin position="1027"/>
        <end position="1050"/>
    </location>
</feature>
<dbReference type="GO" id="GO:0017124">
    <property type="term" value="F:SH3 domain binding"/>
    <property type="evidence" value="ECO:0007669"/>
    <property type="project" value="TreeGrafter"/>
</dbReference>
<protein>
    <recommendedName>
        <fullName evidence="15">Synaptojanin-1</fullName>
        <ecNumber evidence="5">3.1.3.36</ecNumber>
    </recommendedName>
    <alternativeName>
        <fullName evidence="16">Synaptic inositol 1,4,5-trisphosphate 5-phosphatase 1</fullName>
    </alternativeName>
</protein>
<dbReference type="InterPro" id="IPR036691">
    <property type="entry name" value="Endo/exonu/phosph_ase_sf"/>
</dbReference>
<keyword evidence="7" id="KW-0963">Cytoplasm</keyword>
<name>A0A452S337_URSAM</name>
<accession>A0A452S337</accession>
<evidence type="ECO:0000259" key="20">
    <source>
        <dbReference type="PROSITE" id="PS50275"/>
    </source>
</evidence>
<dbReference type="EC" id="3.1.3.36" evidence="5"/>
<evidence type="ECO:0000256" key="4">
    <source>
        <dbReference type="ARBA" id="ARBA00009678"/>
    </source>
</evidence>
<keyword evidence="22" id="KW-1185">Reference proteome</keyword>
<comment type="function">
    <text evidence="13">Phosphatase that acts on various phosphoinositides, including phosphatidylinositol 4-phosphate, phosphatidylinositol (4,5)-bisphosphate and phosphatidylinositol (3,4,5)-trisphosphate. Has a role in clathrin-mediated endocytosis. Hydrolyzes PIP2 bound to actin regulatory proteins resulting in the rearrangement of actin filaments downstream of tyrosine kinase and ASH/GRB2.</text>
</comment>
<reference evidence="21" key="2">
    <citation type="submission" date="2025-08" db="UniProtKB">
        <authorList>
            <consortium name="Ensembl"/>
        </authorList>
    </citation>
    <scope>IDENTIFICATION</scope>
</reference>